<dbReference type="Proteomes" id="UP000754563">
    <property type="component" value="Unassembled WGS sequence"/>
</dbReference>
<dbReference type="EMBL" id="JAGQLH010000108">
    <property type="protein sequence ID" value="MCA9386251.1"/>
    <property type="molecule type" value="Genomic_DNA"/>
</dbReference>
<dbReference type="InterPro" id="IPR023382">
    <property type="entry name" value="MnmA-like_central_sf"/>
</dbReference>
<keyword evidence="4 9" id="KW-0547">Nucleotide-binding</keyword>
<evidence type="ECO:0000256" key="3">
    <source>
        <dbReference type="ARBA" id="ARBA00022694"/>
    </source>
</evidence>
<feature type="active site" description="Cysteine persulfide intermediate" evidence="9">
    <location>
        <position position="204"/>
    </location>
</feature>
<dbReference type="GO" id="GO:0002143">
    <property type="term" value="P:tRNA wobble position uridine thiolation"/>
    <property type="evidence" value="ECO:0007669"/>
    <property type="project" value="TreeGrafter"/>
</dbReference>
<protein>
    <recommendedName>
        <fullName evidence="9">tRNA-specific 2-thiouridylase MnmA</fullName>
        <ecNumber evidence="9">2.8.1.13</ecNumber>
    </recommendedName>
</protein>
<dbReference type="InterPro" id="IPR004506">
    <property type="entry name" value="MnmA-like"/>
</dbReference>
<evidence type="ECO:0000313" key="13">
    <source>
        <dbReference type="Proteomes" id="UP000754563"/>
    </source>
</evidence>
<dbReference type="PANTHER" id="PTHR11933">
    <property type="entry name" value="TRNA 5-METHYLAMINOMETHYL-2-THIOURIDYLATE -METHYLTRANSFERASE"/>
    <property type="match status" value="1"/>
</dbReference>
<dbReference type="CDD" id="cd01998">
    <property type="entry name" value="MnmA_TRMU-like"/>
    <property type="match status" value="1"/>
</dbReference>
<comment type="similarity">
    <text evidence="9">Belongs to the MnmA/TRMU family.</text>
</comment>
<dbReference type="PANTHER" id="PTHR11933:SF5">
    <property type="entry name" value="MITOCHONDRIAL TRNA-SPECIFIC 2-THIOURIDYLASE 1"/>
    <property type="match status" value="1"/>
</dbReference>
<evidence type="ECO:0000256" key="6">
    <source>
        <dbReference type="ARBA" id="ARBA00022884"/>
    </source>
</evidence>
<feature type="binding site" evidence="9">
    <location>
        <position position="130"/>
    </location>
    <ligand>
        <name>ATP</name>
        <dbReference type="ChEBI" id="CHEBI:30616"/>
    </ligand>
</feature>
<dbReference type="InterPro" id="IPR046884">
    <property type="entry name" value="MnmA-like_central"/>
</dbReference>
<dbReference type="GO" id="GO:0005524">
    <property type="term" value="F:ATP binding"/>
    <property type="evidence" value="ECO:0007669"/>
    <property type="project" value="UniProtKB-KW"/>
</dbReference>
<comment type="subcellular location">
    <subcellularLocation>
        <location evidence="9">Cytoplasm</location>
    </subcellularLocation>
</comment>
<keyword evidence="5 9" id="KW-0067">ATP-binding</keyword>
<dbReference type="Gene3D" id="2.30.30.280">
    <property type="entry name" value="Adenine nucleotide alpha hydrolases-like domains"/>
    <property type="match status" value="1"/>
</dbReference>
<dbReference type="FunFam" id="3.40.50.620:FF:000115">
    <property type="entry name" value="tRNA-specific 2-thiouridylase MnmA"/>
    <property type="match status" value="1"/>
</dbReference>
<accession>A0A955L9D8</accession>
<evidence type="ECO:0000256" key="8">
    <source>
        <dbReference type="ARBA" id="ARBA00051542"/>
    </source>
</evidence>
<feature type="domain" description="tRNA-specific 2-thiouridylase MnmA-like central" evidence="11">
    <location>
        <begin position="212"/>
        <end position="276"/>
    </location>
</feature>
<dbReference type="Pfam" id="PF03054">
    <property type="entry name" value="tRNA_Me_trans"/>
    <property type="match status" value="1"/>
</dbReference>
<dbReference type="EC" id="2.8.1.13" evidence="9"/>
<dbReference type="Pfam" id="PF20258">
    <property type="entry name" value="tRNA_Me_trans_C"/>
    <property type="match status" value="1"/>
</dbReference>
<evidence type="ECO:0000256" key="9">
    <source>
        <dbReference type="HAMAP-Rule" id="MF_00144"/>
    </source>
</evidence>
<keyword evidence="9" id="KW-0963">Cytoplasm</keyword>
<dbReference type="GO" id="GO:0103016">
    <property type="term" value="F:tRNA-uridine 2-sulfurtransferase activity"/>
    <property type="evidence" value="ECO:0007669"/>
    <property type="project" value="UniProtKB-EC"/>
</dbReference>
<dbReference type="SUPFAM" id="SSF52402">
    <property type="entry name" value="Adenine nucleotide alpha hydrolases-like"/>
    <property type="match status" value="1"/>
</dbReference>
<feature type="active site" description="Nucleophile" evidence="9">
    <location>
        <position position="106"/>
    </location>
</feature>
<dbReference type="InterPro" id="IPR014729">
    <property type="entry name" value="Rossmann-like_a/b/a_fold"/>
</dbReference>
<dbReference type="GO" id="GO:0005737">
    <property type="term" value="C:cytoplasm"/>
    <property type="evidence" value="ECO:0007669"/>
    <property type="project" value="UniProtKB-SubCell"/>
</dbReference>
<dbReference type="GO" id="GO:0000049">
    <property type="term" value="F:tRNA binding"/>
    <property type="evidence" value="ECO:0007669"/>
    <property type="project" value="UniProtKB-KW"/>
</dbReference>
<sequence length="361" mass="40359">MTDSNSNKKVFVGMSGGVDSSVTAALLQEQGYSVTGVYMKNWSGDDYGIQADCPWEEDQKDAESVCKHLNIPFRSFNFEKQYREKVVEYFFSEYEKGRTPNPDVMCNKEIKFELFLNKAIEEGADCIATGHYVRRIFDQESNEYQLLKGVDTKKDQSYFLTAITQEQLSKSIFPIGEYEKPQVRELAKKYNLPTANKPDSQGICFIGEINVRDFIKQRLGEAEGKIIDVDSKAIVGLHNGAHFYTIGQREGIGIGGTPEPYFVVGTDVSKNEVYVGMGSNHPGLFSTQVELESLHAISGRFKDDDNVTASVRYRHKPQPGTLKIQDKIITFIFDEPQRAITSGQSLVLYDGDVCLGGGVIA</sequence>
<feature type="site" description="Interaction with tRNA" evidence="9">
    <location>
        <position position="131"/>
    </location>
</feature>
<dbReference type="NCBIfam" id="TIGR00420">
    <property type="entry name" value="trmU"/>
    <property type="match status" value="1"/>
</dbReference>
<dbReference type="FunFam" id="2.30.30.280:FF:000001">
    <property type="entry name" value="tRNA-specific 2-thiouridylase MnmA"/>
    <property type="match status" value="1"/>
</dbReference>
<feature type="region of interest" description="Interaction with target base in tRNA" evidence="9">
    <location>
        <begin position="101"/>
        <end position="103"/>
    </location>
</feature>
<feature type="site" description="Interaction with tRNA" evidence="9">
    <location>
        <position position="344"/>
    </location>
</feature>
<reference evidence="12" key="1">
    <citation type="submission" date="2020-04" db="EMBL/GenBank/DDBJ databases">
        <authorList>
            <person name="Zhang T."/>
        </authorList>
    </citation>
    <scope>NUCLEOTIDE SEQUENCE</scope>
    <source>
        <strain evidence="12">HKST-UBA11</strain>
    </source>
</reference>
<name>A0A955L9D8_9BACT</name>
<evidence type="ECO:0000259" key="11">
    <source>
        <dbReference type="Pfam" id="PF20259"/>
    </source>
</evidence>
<feature type="binding site" evidence="9">
    <location>
        <position position="39"/>
    </location>
    <ligand>
        <name>ATP</name>
        <dbReference type="ChEBI" id="CHEBI:30616"/>
    </ligand>
</feature>
<evidence type="ECO:0000256" key="1">
    <source>
        <dbReference type="ARBA" id="ARBA00022555"/>
    </source>
</evidence>
<evidence type="ECO:0000313" key="12">
    <source>
        <dbReference type="EMBL" id="MCA9386251.1"/>
    </source>
</evidence>
<comment type="caution">
    <text evidence="9">Lacks conserved residue(s) required for the propagation of feature annotation.</text>
</comment>
<feature type="binding site" evidence="9">
    <location>
        <begin position="13"/>
        <end position="20"/>
    </location>
    <ligand>
        <name>ATP</name>
        <dbReference type="ChEBI" id="CHEBI:30616"/>
    </ligand>
</feature>
<reference evidence="12" key="2">
    <citation type="journal article" date="2021" name="Microbiome">
        <title>Successional dynamics and alternative stable states in a saline activated sludge microbial community over 9 years.</title>
        <authorList>
            <person name="Wang Y."/>
            <person name="Ye J."/>
            <person name="Ju F."/>
            <person name="Liu L."/>
            <person name="Boyd J.A."/>
            <person name="Deng Y."/>
            <person name="Parks D.H."/>
            <person name="Jiang X."/>
            <person name="Yin X."/>
            <person name="Woodcroft B.J."/>
            <person name="Tyson G.W."/>
            <person name="Hugenholtz P."/>
            <person name="Polz M.F."/>
            <person name="Zhang T."/>
        </authorList>
    </citation>
    <scope>NUCLEOTIDE SEQUENCE</scope>
    <source>
        <strain evidence="12">HKST-UBA11</strain>
    </source>
</reference>
<proteinExistence type="inferred from homology"/>
<keyword evidence="1 9" id="KW-0820">tRNA-binding</keyword>
<dbReference type="NCBIfam" id="NF001138">
    <property type="entry name" value="PRK00143.1"/>
    <property type="match status" value="1"/>
</dbReference>
<dbReference type="AlphaFoldDB" id="A0A955L9D8"/>
<evidence type="ECO:0000256" key="7">
    <source>
        <dbReference type="ARBA" id="ARBA00023157"/>
    </source>
</evidence>
<evidence type="ECO:0000256" key="4">
    <source>
        <dbReference type="ARBA" id="ARBA00022741"/>
    </source>
</evidence>
<dbReference type="HAMAP" id="MF_00144">
    <property type="entry name" value="tRNA_thiouridyl_MnmA"/>
    <property type="match status" value="1"/>
</dbReference>
<feature type="domain" description="tRNA-specific 2-thiouridylase MnmA-like C-terminal" evidence="10">
    <location>
        <begin position="303"/>
        <end position="360"/>
    </location>
</feature>
<keyword evidence="3 9" id="KW-0819">tRNA processing</keyword>
<comment type="catalytic activity">
    <reaction evidence="8 9">
        <text>S-sulfanyl-L-cysteinyl-[protein] + uridine(34) in tRNA + AH2 + ATP = 2-thiouridine(34) in tRNA + L-cysteinyl-[protein] + A + AMP + diphosphate + H(+)</text>
        <dbReference type="Rhea" id="RHEA:47032"/>
        <dbReference type="Rhea" id="RHEA-COMP:10131"/>
        <dbReference type="Rhea" id="RHEA-COMP:11726"/>
        <dbReference type="Rhea" id="RHEA-COMP:11727"/>
        <dbReference type="Rhea" id="RHEA-COMP:11728"/>
        <dbReference type="ChEBI" id="CHEBI:13193"/>
        <dbReference type="ChEBI" id="CHEBI:15378"/>
        <dbReference type="ChEBI" id="CHEBI:17499"/>
        <dbReference type="ChEBI" id="CHEBI:29950"/>
        <dbReference type="ChEBI" id="CHEBI:30616"/>
        <dbReference type="ChEBI" id="CHEBI:33019"/>
        <dbReference type="ChEBI" id="CHEBI:61963"/>
        <dbReference type="ChEBI" id="CHEBI:65315"/>
        <dbReference type="ChEBI" id="CHEBI:87170"/>
        <dbReference type="ChEBI" id="CHEBI:456215"/>
        <dbReference type="EC" id="2.8.1.13"/>
    </reaction>
</comment>
<evidence type="ECO:0000256" key="2">
    <source>
        <dbReference type="ARBA" id="ARBA00022679"/>
    </source>
</evidence>
<dbReference type="InterPro" id="IPR046885">
    <property type="entry name" value="MnmA-like_C"/>
</dbReference>
<feature type="region of interest" description="Interaction with tRNA" evidence="9">
    <location>
        <begin position="154"/>
        <end position="156"/>
    </location>
</feature>
<feature type="region of interest" description="Interaction with tRNA" evidence="9">
    <location>
        <begin position="312"/>
        <end position="313"/>
    </location>
</feature>
<keyword evidence="6 9" id="KW-0694">RNA-binding</keyword>
<evidence type="ECO:0000259" key="10">
    <source>
        <dbReference type="Pfam" id="PF20258"/>
    </source>
</evidence>
<keyword evidence="7" id="KW-1015">Disulfide bond</keyword>
<gene>
    <name evidence="9 12" type="primary">mnmA</name>
    <name evidence="12" type="ORF">KC717_06425</name>
</gene>
<comment type="caution">
    <text evidence="12">The sequence shown here is derived from an EMBL/GenBank/DDBJ whole genome shotgun (WGS) entry which is preliminary data.</text>
</comment>
<dbReference type="Gene3D" id="3.40.50.620">
    <property type="entry name" value="HUPs"/>
    <property type="match status" value="1"/>
</dbReference>
<comment type="function">
    <text evidence="9">Catalyzes the 2-thiolation of uridine at the wobble position (U34) of tRNA, leading to the formation of s(2)U34.</text>
</comment>
<keyword evidence="2 9" id="KW-0808">Transferase</keyword>
<dbReference type="Pfam" id="PF20259">
    <property type="entry name" value="tRNA_Me_trans_M"/>
    <property type="match status" value="1"/>
</dbReference>
<organism evidence="12 13">
    <name type="scientific">Candidatus Dojkabacteria bacterium</name>
    <dbReference type="NCBI Taxonomy" id="2099670"/>
    <lineage>
        <taxon>Bacteria</taxon>
        <taxon>Candidatus Dojkabacteria</taxon>
    </lineage>
</organism>
<dbReference type="Gene3D" id="2.40.30.10">
    <property type="entry name" value="Translation factors"/>
    <property type="match status" value="1"/>
</dbReference>
<evidence type="ECO:0000256" key="5">
    <source>
        <dbReference type="ARBA" id="ARBA00022840"/>
    </source>
</evidence>